<comment type="caution">
    <text evidence="2">The sequence shown here is derived from an EMBL/GenBank/DDBJ whole genome shotgun (WGS) entry which is preliminary data.</text>
</comment>
<sequence>MLQVDATRMRPVPSLSWPSRRRPKQLTVPVRSPTRLNLLLTSPRLASPPPLLTISSPRCLTPRLLPAVVLFLSALSIVCLSCAVSCNLPGSSAWREGYLPSPQHPR</sequence>
<gene>
    <name evidence="2" type="ORF">EMPG_17666</name>
</gene>
<dbReference type="EMBL" id="LDEV01002960">
    <property type="protein sequence ID" value="KLJ06849.1"/>
    <property type="molecule type" value="Genomic_DNA"/>
</dbReference>
<dbReference type="AlphaFoldDB" id="A0A0H1B603"/>
<keyword evidence="3" id="KW-1185">Reference proteome</keyword>
<organism evidence="2 3">
    <name type="scientific">Blastomyces silverae</name>
    <dbReference type="NCBI Taxonomy" id="2060906"/>
    <lineage>
        <taxon>Eukaryota</taxon>
        <taxon>Fungi</taxon>
        <taxon>Dikarya</taxon>
        <taxon>Ascomycota</taxon>
        <taxon>Pezizomycotina</taxon>
        <taxon>Eurotiomycetes</taxon>
        <taxon>Eurotiomycetidae</taxon>
        <taxon>Onygenales</taxon>
        <taxon>Ajellomycetaceae</taxon>
        <taxon>Blastomyces</taxon>
    </lineage>
</organism>
<feature type="region of interest" description="Disordered" evidence="1">
    <location>
        <begin position="1"/>
        <end position="26"/>
    </location>
</feature>
<name>A0A0H1B603_9EURO</name>
<evidence type="ECO:0000256" key="1">
    <source>
        <dbReference type="SAM" id="MobiDB-lite"/>
    </source>
</evidence>
<reference evidence="3" key="1">
    <citation type="journal article" date="2015" name="PLoS Genet.">
        <title>The dynamic genome and transcriptome of the human fungal pathogen Blastomyces and close relative Emmonsia.</title>
        <authorList>
            <person name="Munoz J.F."/>
            <person name="Gauthier G.M."/>
            <person name="Desjardins C.A."/>
            <person name="Gallo J.E."/>
            <person name="Holder J."/>
            <person name="Sullivan T.D."/>
            <person name="Marty A.J."/>
            <person name="Carmen J.C."/>
            <person name="Chen Z."/>
            <person name="Ding L."/>
            <person name="Gujja S."/>
            <person name="Magrini V."/>
            <person name="Misas E."/>
            <person name="Mitreva M."/>
            <person name="Priest M."/>
            <person name="Saif S."/>
            <person name="Whiston E.A."/>
            <person name="Young S."/>
            <person name="Zeng Q."/>
            <person name="Goldman W.E."/>
            <person name="Mardis E.R."/>
            <person name="Taylor J.W."/>
            <person name="McEwen J.G."/>
            <person name="Clay O.K."/>
            <person name="Klein B.S."/>
            <person name="Cuomo C.A."/>
        </authorList>
    </citation>
    <scope>NUCLEOTIDE SEQUENCE [LARGE SCALE GENOMIC DNA]</scope>
    <source>
        <strain evidence="3">UAMH 139</strain>
    </source>
</reference>
<evidence type="ECO:0000313" key="2">
    <source>
        <dbReference type="EMBL" id="KLJ06849.1"/>
    </source>
</evidence>
<proteinExistence type="predicted"/>
<evidence type="ECO:0000313" key="3">
    <source>
        <dbReference type="Proteomes" id="UP000053573"/>
    </source>
</evidence>
<dbReference type="Proteomes" id="UP000053573">
    <property type="component" value="Unassembled WGS sequence"/>
</dbReference>
<protein>
    <submittedName>
        <fullName evidence="2">Uncharacterized protein</fullName>
    </submittedName>
</protein>
<accession>A0A0H1B603</accession>